<proteinExistence type="predicted"/>
<sequence>MQHRAGRGSAMARAKLGGHREMQNFRREASLGVRRIARRGSQRREGRCSGASAPESRIHDAIVKHGRQIHSEEPGKHSWRDLAGETRRVRSLIQGRPKITSY</sequence>
<feature type="region of interest" description="Disordered" evidence="1">
    <location>
        <begin position="1"/>
        <end position="32"/>
    </location>
</feature>
<dbReference type="Proteomes" id="UP001177670">
    <property type="component" value="Unassembled WGS sequence"/>
</dbReference>
<name>A0AA40G9B6_9HYME</name>
<feature type="region of interest" description="Disordered" evidence="1">
    <location>
        <begin position="37"/>
        <end position="56"/>
    </location>
</feature>
<reference evidence="2" key="1">
    <citation type="submission" date="2021-10" db="EMBL/GenBank/DDBJ databases">
        <title>Melipona bicolor Genome sequencing and assembly.</title>
        <authorList>
            <person name="Araujo N.S."/>
            <person name="Arias M.C."/>
        </authorList>
    </citation>
    <scope>NUCLEOTIDE SEQUENCE</scope>
    <source>
        <strain evidence="2">USP_2M_L1-L4_2017</strain>
        <tissue evidence="2">Whole body</tissue>
    </source>
</reference>
<keyword evidence="3" id="KW-1185">Reference proteome</keyword>
<accession>A0AA40G9B6</accession>
<protein>
    <submittedName>
        <fullName evidence="2">Uncharacterized protein</fullName>
    </submittedName>
</protein>
<comment type="caution">
    <text evidence="2">The sequence shown here is derived from an EMBL/GenBank/DDBJ whole genome shotgun (WGS) entry which is preliminary data.</text>
</comment>
<gene>
    <name evidence="2" type="ORF">K0M31_011314</name>
</gene>
<evidence type="ECO:0000313" key="3">
    <source>
        <dbReference type="Proteomes" id="UP001177670"/>
    </source>
</evidence>
<organism evidence="2 3">
    <name type="scientific">Melipona bicolor</name>
    <dbReference type="NCBI Taxonomy" id="60889"/>
    <lineage>
        <taxon>Eukaryota</taxon>
        <taxon>Metazoa</taxon>
        <taxon>Ecdysozoa</taxon>
        <taxon>Arthropoda</taxon>
        <taxon>Hexapoda</taxon>
        <taxon>Insecta</taxon>
        <taxon>Pterygota</taxon>
        <taxon>Neoptera</taxon>
        <taxon>Endopterygota</taxon>
        <taxon>Hymenoptera</taxon>
        <taxon>Apocrita</taxon>
        <taxon>Aculeata</taxon>
        <taxon>Apoidea</taxon>
        <taxon>Anthophila</taxon>
        <taxon>Apidae</taxon>
        <taxon>Melipona</taxon>
    </lineage>
</organism>
<evidence type="ECO:0000256" key="1">
    <source>
        <dbReference type="SAM" id="MobiDB-lite"/>
    </source>
</evidence>
<dbReference type="AlphaFoldDB" id="A0AA40G9B6"/>
<evidence type="ECO:0000313" key="2">
    <source>
        <dbReference type="EMBL" id="KAK1133510.1"/>
    </source>
</evidence>
<feature type="compositionally biased region" description="Basic and acidic residues" evidence="1">
    <location>
        <begin position="18"/>
        <end position="29"/>
    </location>
</feature>
<dbReference type="EMBL" id="JAHYIQ010000003">
    <property type="protein sequence ID" value="KAK1133510.1"/>
    <property type="molecule type" value="Genomic_DNA"/>
</dbReference>